<evidence type="ECO:0000313" key="1">
    <source>
        <dbReference type="EMBL" id="KAJ9176484.1"/>
    </source>
</evidence>
<proteinExistence type="predicted"/>
<protein>
    <submittedName>
        <fullName evidence="1">Uncharacterized protein</fullName>
    </submittedName>
</protein>
<keyword evidence="2" id="KW-1185">Reference proteome</keyword>
<evidence type="ECO:0000313" key="2">
    <source>
        <dbReference type="Proteomes" id="UP001174677"/>
    </source>
</evidence>
<accession>A0ABQ9MC69</accession>
<sequence>MEFYFYLGIESRKKLAMKILWFRSVKKNQFQKWGKRIASTESAITLGNAKGRVSFSCCCGSFVLIRQLVLKLRTKWKQALGWHWQRSSVQYSYAYDIYSYSLNFDDGLYHGHLPSKGSQ</sequence>
<dbReference type="PANTHER" id="PTHR34538">
    <property type="entry name" value="EXPRESSED PROTEIN"/>
    <property type="match status" value="1"/>
</dbReference>
<name>A0ABQ9MC69_HEVBR</name>
<dbReference type="EMBL" id="JARPOI010000007">
    <property type="protein sequence ID" value="KAJ9176484.1"/>
    <property type="molecule type" value="Genomic_DNA"/>
</dbReference>
<comment type="caution">
    <text evidence="1">The sequence shown here is derived from an EMBL/GenBank/DDBJ whole genome shotgun (WGS) entry which is preliminary data.</text>
</comment>
<dbReference type="PANTHER" id="PTHR34538:SF4">
    <property type="entry name" value="EXPRESSED PROTEIN"/>
    <property type="match status" value="1"/>
</dbReference>
<gene>
    <name evidence="1" type="ORF">P3X46_011792</name>
</gene>
<reference evidence="1" key="1">
    <citation type="journal article" date="2023" name="Plant Biotechnol. J.">
        <title>Chromosome-level wild Hevea brasiliensis genome provides new tools for genomic-assisted breeding and valuable loci to elevate rubber yield.</title>
        <authorList>
            <person name="Cheng H."/>
            <person name="Song X."/>
            <person name="Hu Y."/>
            <person name="Wu T."/>
            <person name="Yang Q."/>
            <person name="An Z."/>
            <person name="Feng S."/>
            <person name="Deng Z."/>
            <person name="Wu W."/>
            <person name="Zeng X."/>
            <person name="Tu M."/>
            <person name="Wang X."/>
            <person name="Huang H."/>
        </authorList>
    </citation>
    <scope>NUCLEOTIDE SEQUENCE</scope>
    <source>
        <strain evidence="1">MT/VB/25A 57/8</strain>
    </source>
</reference>
<dbReference type="Proteomes" id="UP001174677">
    <property type="component" value="Chromosome 7"/>
</dbReference>
<organism evidence="1 2">
    <name type="scientific">Hevea brasiliensis</name>
    <name type="common">Para rubber tree</name>
    <name type="synonym">Siphonia brasiliensis</name>
    <dbReference type="NCBI Taxonomy" id="3981"/>
    <lineage>
        <taxon>Eukaryota</taxon>
        <taxon>Viridiplantae</taxon>
        <taxon>Streptophyta</taxon>
        <taxon>Embryophyta</taxon>
        <taxon>Tracheophyta</taxon>
        <taxon>Spermatophyta</taxon>
        <taxon>Magnoliopsida</taxon>
        <taxon>eudicotyledons</taxon>
        <taxon>Gunneridae</taxon>
        <taxon>Pentapetalae</taxon>
        <taxon>rosids</taxon>
        <taxon>fabids</taxon>
        <taxon>Malpighiales</taxon>
        <taxon>Euphorbiaceae</taxon>
        <taxon>Crotonoideae</taxon>
        <taxon>Micrandreae</taxon>
        <taxon>Hevea</taxon>
    </lineage>
</organism>